<organism evidence="1 2">
    <name type="scientific">Phyllosticta citribraziliensis</name>
    <dbReference type="NCBI Taxonomy" id="989973"/>
    <lineage>
        <taxon>Eukaryota</taxon>
        <taxon>Fungi</taxon>
        <taxon>Dikarya</taxon>
        <taxon>Ascomycota</taxon>
        <taxon>Pezizomycotina</taxon>
        <taxon>Dothideomycetes</taxon>
        <taxon>Dothideomycetes incertae sedis</taxon>
        <taxon>Botryosphaeriales</taxon>
        <taxon>Phyllostictaceae</taxon>
        <taxon>Phyllosticta</taxon>
    </lineage>
</organism>
<dbReference type="Proteomes" id="UP001360953">
    <property type="component" value="Unassembled WGS sequence"/>
</dbReference>
<evidence type="ECO:0000313" key="2">
    <source>
        <dbReference type="Proteomes" id="UP001360953"/>
    </source>
</evidence>
<proteinExistence type="predicted"/>
<keyword evidence="2" id="KW-1185">Reference proteome</keyword>
<dbReference type="GeneID" id="92031013"/>
<gene>
    <name evidence="1" type="ORF">J3D65DRAFT_602243</name>
</gene>
<evidence type="ECO:0000313" key="1">
    <source>
        <dbReference type="EMBL" id="KAK7538215.1"/>
    </source>
</evidence>
<dbReference type="RefSeq" id="XP_066655902.1">
    <property type="nucleotide sequence ID" value="XM_066798107.1"/>
</dbReference>
<dbReference type="EMBL" id="JBBPEH010000005">
    <property type="protein sequence ID" value="KAK7538215.1"/>
    <property type="molecule type" value="Genomic_DNA"/>
</dbReference>
<reference evidence="1 2" key="1">
    <citation type="submission" date="2024-04" db="EMBL/GenBank/DDBJ databases">
        <title>Phyllosticta paracitricarpa is synonymous to the EU quarantine fungus P. citricarpa based on phylogenomic analyses.</title>
        <authorList>
            <consortium name="Lawrence Berkeley National Laboratory"/>
            <person name="Van ingen-buijs V.A."/>
            <person name="Van westerhoven A.C."/>
            <person name="Haridas S."/>
            <person name="Skiadas P."/>
            <person name="Martin F."/>
            <person name="Groenewald J.Z."/>
            <person name="Crous P.W."/>
            <person name="Seidl M.F."/>
        </authorList>
    </citation>
    <scope>NUCLEOTIDE SEQUENCE [LARGE SCALE GENOMIC DNA]</scope>
    <source>
        <strain evidence="1 2">CPC 17464</strain>
    </source>
</reference>
<name>A0ABR1LVV9_9PEZI</name>
<protein>
    <submittedName>
        <fullName evidence="1">Uncharacterized protein</fullName>
    </submittedName>
</protein>
<sequence>MSPTIDMNPEYNGLFLAPLAQAAVDAQDETAEPHISLFHTGYKYLLESLYPPVGGAKYMFMREGRNILAGMGEEMVFSIMDGTLPRPVLYGQYLVDCQGRPPTESELSKIAARVEVYISFDPEDITFAKKIDTAVAPLEEEVNWKRGHRRYVETMEDKTTIIRFIRAVRESLPSVLSNSERPRSLAQFAATNNAHLCFNNHQQHKGGSKLMYLVEAICKVHYPTYKIERFVVFRIWDQQQVWVGDILLNKIGWGYASYGFGFDVRSRFPCAADTIGDLSLRHYWCWEKQPIKFTPLYANYEKQIQLLAEYVRIAEGDLTVLEPYLKETWALQEARAAREATESLP</sequence>
<accession>A0ABR1LVV9</accession>
<comment type="caution">
    <text evidence="1">The sequence shown here is derived from an EMBL/GenBank/DDBJ whole genome shotgun (WGS) entry which is preliminary data.</text>
</comment>